<dbReference type="InterPro" id="IPR036291">
    <property type="entry name" value="NAD(P)-bd_dom_sf"/>
</dbReference>
<evidence type="ECO:0000256" key="3">
    <source>
        <dbReference type="ARBA" id="ARBA00023027"/>
    </source>
</evidence>
<evidence type="ECO:0000313" key="7">
    <source>
        <dbReference type="EMBL" id="PJG86310.1"/>
    </source>
</evidence>
<evidence type="ECO:0000256" key="1">
    <source>
        <dbReference type="ARBA" id="ARBA00005854"/>
    </source>
</evidence>
<evidence type="ECO:0000259" key="5">
    <source>
        <dbReference type="Pfam" id="PF00389"/>
    </source>
</evidence>
<name>A0A2M8S587_9PAST</name>
<dbReference type="PROSITE" id="PS00671">
    <property type="entry name" value="D_2_HYDROXYACID_DH_3"/>
    <property type="match status" value="1"/>
</dbReference>
<dbReference type="OrthoDB" id="9805416at2"/>
<keyword evidence="8" id="KW-1185">Reference proteome</keyword>
<organism evidence="7 8">
    <name type="scientific">Conservatibacter flavescens</name>
    <dbReference type="NCBI Taxonomy" id="28161"/>
    <lineage>
        <taxon>Bacteria</taxon>
        <taxon>Pseudomonadati</taxon>
        <taxon>Pseudomonadota</taxon>
        <taxon>Gammaproteobacteria</taxon>
        <taxon>Pasteurellales</taxon>
        <taxon>Pasteurellaceae</taxon>
        <taxon>Conservatibacter</taxon>
    </lineage>
</organism>
<dbReference type="Pfam" id="PF02826">
    <property type="entry name" value="2-Hacid_dh_C"/>
    <property type="match status" value="1"/>
</dbReference>
<dbReference type="Pfam" id="PF00389">
    <property type="entry name" value="2-Hacid_dh"/>
    <property type="match status" value="1"/>
</dbReference>
<accession>A0A2M8S587</accession>
<evidence type="ECO:0000256" key="4">
    <source>
        <dbReference type="RuleBase" id="RU003719"/>
    </source>
</evidence>
<dbReference type="GO" id="GO:0051287">
    <property type="term" value="F:NAD binding"/>
    <property type="evidence" value="ECO:0007669"/>
    <property type="project" value="InterPro"/>
</dbReference>
<comment type="similarity">
    <text evidence="1 4">Belongs to the D-isomer specific 2-hydroxyacid dehydrogenase family.</text>
</comment>
<dbReference type="SUPFAM" id="SSF51735">
    <property type="entry name" value="NAD(P)-binding Rossmann-fold domains"/>
    <property type="match status" value="1"/>
</dbReference>
<keyword evidence="2 4" id="KW-0560">Oxidoreductase</keyword>
<dbReference type="InterPro" id="IPR050418">
    <property type="entry name" value="D-iso_2-hydroxyacid_DH_PdxB"/>
</dbReference>
<dbReference type="EMBL" id="PHHA01000002">
    <property type="protein sequence ID" value="PJG86310.1"/>
    <property type="molecule type" value="Genomic_DNA"/>
</dbReference>
<comment type="caution">
    <text evidence="7">The sequence shown here is derived from an EMBL/GenBank/DDBJ whole genome shotgun (WGS) entry which is preliminary data.</text>
</comment>
<keyword evidence="3" id="KW-0520">NAD</keyword>
<feature type="domain" description="D-isomer specific 2-hydroxyacid dehydrogenase NAD-binding" evidence="6">
    <location>
        <begin position="109"/>
        <end position="287"/>
    </location>
</feature>
<evidence type="ECO:0000256" key="2">
    <source>
        <dbReference type="ARBA" id="ARBA00023002"/>
    </source>
</evidence>
<dbReference type="CDD" id="cd05299">
    <property type="entry name" value="CtBP_dh"/>
    <property type="match status" value="1"/>
</dbReference>
<evidence type="ECO:0000313" key="8">
    <source>
        <dbReference type="Proteomes" id="UP000229329"/>
    </source>
</evidence>
<feature type="domain" description="D-isomer specific 2-hydroxyacid dehydrogenase catalytic" evidence="5">
    <location>
        <begin position="15"/>
        <end position="319"/>
    </location>
</feature>
<dbReference type="InterPro" id="IPR006139">
    <property type="entry name" value="D-isomer_2_OHA_DH_cat_dom"/>
</dbReference>
<dbReference type="GO" id="GO:0003714">
    <property type="term" value="F:transcription corepressor activity"/>
    <property type="evidence" value="ECO:0007669"/>
    <property type="project" value="InterPro"/>
</dbReference>
<dbReference type="InterPro" id="IPR006140">
    <property type="entry name" value="D-isomer_DH_NAD-bd"/>
</dbReference>
<dbReference type="AlphaFoldDB" id="A0A2M8S587"/>
<dbReference type="InterPro" id="IPR029753">
    <property type="entry name" value="D-isomer_DH_CS"/>
</dbReference>
<gene>
    <name evidence="7" type="ORF">CVP05_00400</name>
</gene>
<dbReference type="SUPFAM" id="SSF52283">
    <property type="entry name" value="Formate/glycerate dehydrogenase catalytic domain-like"/>
    <property type="match status" value="1"/>
</dbReference>
<dbReference type="GO" id="GO:0016616">
    <property type="term" value="F:oxidoreductase activity, acting on the CH-OH group of donors, NAD or NADP as acceptor"/>
    <property type="evidence" value="ECO:0007669"/>
    <property type="project" value="InterPro"/>
</dbReference>
<dbReference type="RefSeq" id="WP_100287586.1">
    <property type="nucleotide sequence ID" value="NZ_PHHA01000002.1"/>
</dbReference>
<dbReference type="Proteomes" id="UP000229329">
    <property type="component" value="Unassembled WGS sequence"/>
</dbReference>
<dbReference type="PROSITE" id="PS00670">
    <property type="entry name" value="D_2_HYDROXYACID_DH_2"/>
    <property type="match status" value="1"/>
</dbReference>
<protein>
    <submittedName>
        <fullName evidence="7">C-terminal binding protein</fullName>
    </submittedName>
</protein>
<dbReference type="InterPro" id="IPR043322">
    <property type="entry name" value="CtBP"/>
</dbReference>
<proteinExistence type="inferred from homology"/>
<evidence type="ECO:0000259" key="6">
    <source>
        <dbReference type="Pfam" id="PF02826"/>
    </source>
</evidence>
<dbReference type="Gene3D" id="3.40.50.720">
    <property type="entry name" value="NAD(P)-binding Rossmann-like Domain"/>
    <property type="match status" value="2"/>
</dbReference>
<dbReference type="PANTHER" id="PTHR43761:SF1">
    <property type="entry name" value="D-ISOMER SPECIFIC 2-HYDROXYACID DEHYDROGENASE CATALYTIC DOMAIN-CONTAINING PROTEIN-RELATED"/>
    <property type="match status" value="1"/>
</dbReference>
<dbReference type="PANTHER" id="PTHR43761">
    <property type="entry name" value="D-ISOMER SPECIFIC 2-HYDROXYACID DEHYDROGENASE FAMILY PROTEIN (AFU_ORTHOLOGUE AFUA_1G13630)"/>
    <property type="match status" value="1"/>
</dbReference>
<sequence>MKKIVIIEPGYLHYQEEKSVLAKYDVNFVTVPINSSLENTLKEVKDADAVMVRDTPIRKDIITGMKRCKIIVRYGVGVDNVDLEAAKQQKIYVANVPDYGAEDVAEHALALLLAATRRLVQRDRDIRVNGKWGVGQLEPMTRLEGKILGIIGFGRIAKELLRKSKGIGFSQTLVADPLLTHDQANEFGVVKVEIDELCRQSDFISLHVPLLPTTRHIINAQRLALMKPTTVLVNCGRGGLIDEQALAHALSKGHLFAAGIDTFETEPVPKDNPLLKLDNTICTDHTAWFTTESVVDLQRKAAEEILRVFDGFEPKHWVNK</sequence>
<reference evidence="7 8" key="1">
    <citation type="submission" date="2017-11" db="EMBL/GenBank/DDBJ databases">
        <title>Reclassification of Bisgaard taxon 7 as Conservatibacter flavescens gen. nov., sp. nov.</title>
        <authorList>
            <person name="Christensen H."/>
        </authorList>
    </citation>
    <scope>NUCLEOTIDE SEQUENCE [LARGE SCALE GENOMIC DNA]</scope>
    <source>
        <strain evidence="7 8">7_4</strain>
    </source>
</reference>